<feature type="repeat" description="TPR" evidence="1">
    <location>
        <begin position="224"/>
        <end position="257"/>
    </location>
</feature>
<sequence length="323" mass="36525">MCTSAGNTNSPVSSGSKDRTTHDLHVDDRMTSGLLEGSLVGSSRSIQRWAKADLTNNLKAFIEHEKFRLKVIKNNMVRDYEKNHSSSISLTNNHPTSVFVSMRNFLGNWKDKLENSTVYGKRLREFLSVDLPSYLPSKSDLDLASASIGLLQAAYNISTKDIILGRILGYQGAKLNSADCYDIGKSAFRSGVLDTAYDWLRTAVDLPPKFEKFKVDKRLTFNLSDALMHLGKISYQKKDKDLGLKMMEKALELDPENVELNQEFLKYRSGWQVVILPDLNRESMEPWRRRFFDKCQEIVTNATANSTIPDHNLPTIPHSKLTG</sequence>
<dbReference type="Proteomes" id="UP000735302">
    <property type="component" value="Unassembled WGS sequence"/>
</dbReference>
<dbReference type="Pfam" id="PF08336">
    <property type="entry name" value="P4Ha_N"/>
    <property type="match status" value="1"/>
</dbReference>
<protein>
    <submittedName>
        <fullName evidence="4">Vacuolar protein sorting 37b</fullName>
    </submittedName>
</protein>
<keyword evidence="1" id="KW-0802">TPR repeat</keyword>
<evidence type="ECO:0000259" key="3">
    <source>
        <dbReference type="Pfam" id="PF08336"/>
    </source>
</evidence>
<dbReference type="SMART" id="SM00028">
    <property type="entry name" value="TPR"/>
    <property type="match status" value="2"/>
</dbReference>
<reference evidence="4 5" key="1">
    <citation type="journal article" date="2021" name="Elife">
        <title>Chloroplast acquisition without the gene transfer in kleptoplastic sea slugs, Plakobranchus ocellatus.</title>
        <authorList>
            <person name="Maeda T."/>
            <person name="Takahashi S."/>
            <person name="Yoshida T."/>
            <person name="Shimamura S."/>
            <person name="Takaki Y."/>
            <person name="Nagai Y."/>
            <person name="Toyoda A."/>
            <person name="Suzuki Y."/>
            <person name="Arimoto A."/>
            <person name="Ishii H."/>
            <person name="Satoh N."/>
            <person name="Nishiyama T."/>
            <person name="Hasebe M."/>
            <person name="Maruyama T."/>
            <person name="Minagawa J."/>
            <person name="Obokata J."/>
            <person name="Shigenobu S."/>
        </authorList>
    </citation>
    <scope>NUCLEOTIDE SEQUENCE [LARGE SCALE GENOMIC DNA]</scope>
</reference>
<dbReference type="SUPFAM" id="SSF48452">
    <property type="entry name" value="TPR-like"/>
    <property type="match status" value="1"/>
</dbReference>
<name>A0AAV4DJM1_9GAST</name>
<comment type="caution">
    <text evidence="4">The sequence shown here is derived from an EMBL/GenBank/DDBJ whole genome shotgun (WGS) entry which is preliminary data.</text>
</comment>
<dbReference type="GO" id="GO:0005783">
    <property type="term" value="C:endoplasmic reticulum"/>
    <property type="evidence" value="ECO:0007669"/>
    <property type="project" value="InterPro"/>
</dbReference>
<dbReference type="InterPro" id="IPR013547">
    <property type="entry name" value="P4H_N"/>
</dbReference>
<organism evidence="4 5">
    <name type="scientific">Plakobranchus ocellatus</name>
    <dbReference type="NCBI Taxonomy" id="259542"/>
    <lineage>
        <taxon>Eukaryota</taxon>
        <taxon>Metazoa</taxon>
        <taxon>Spiralia</taxon>
        <taxon>Lophotrochozoa</taxon>
        <taxon>Mollusca</taxon>
        <taxon>Gastropoda</taxon>
        <taxon>Heterobranchia</taxon>
        <taxon>Euthyneura</taxon>
        <taxon>Panpulmonata</taxon>
        <taxon>Sacoglossa</taxon>
        <taxon>Placobranchoidea</taxon>
        <taxon>Plakobranchidae</taxon>
        <taxon>Plakobranchus</taxon>
    </lineage>
</organism>
<dbReference type="PROSITE" id="PS50005">
    <property type="entry name" value="TPR"/>
    <property type="match status" value="1"/>
</dbReference>
<feature type="region of interest" description="Disordered" evidence="2">
    <location>
        <begin position="1"/>
        <end position="23"/>
    </location>
</feature>
<feature type="domain" description="Prolyl 4-hydroxylase N-terminal" evidence="3">
    <location>
        <begin position="52"/>
        <end position="168"/>
    </location>
</feature>
<evidence type="ECO:0000313" key="5">
    <source>
        <dbReference type="Proteomes" id="UP000735302"/>
    </source>
</evidence>
<dbReference type="AlphaFoldDB" id="A0AAV4DJM1"/>
<gene>
    <name evidence="4" type="ORF">PoB_007076300</name>
</gene>
<feature type="compositionally biased region" description="Polar residues" evidence="2">
    <location>
        <begin position="1"/>
        <end position="15"/>
    </location>
</feature>
<keyword evidence="5" id="KW-1185">Reference proteome</keyword>
<dbReference type="InterPro" id="IPR011990">
    <property type="entry name" value="TPR-like_helical_dom_sf"/>
</dbReference>
<proteinExistence type="predicted"/>
<dbReference type="EMBL" id="BLXT01007949">
    <property type="protein sequence ID" value="GFO44258.1"/>
    <property type="molecule type" value="Genomic_DNA"/>
</dbReference>
<evidence type="ECO:0000256" key="1">
    <source>
        <dbReference type="PROSITE-ProRule" id="PRU00339"/>
    </source>
</evidence>
<accession>A0AAV4DJM1</accession>
<evidence type="ECO:0000313" key="4">
    <source>
        <dbReference type="EMBL" id="GFO44258.1"/>
    </source>
</evidence>
<evidence type="ECO:0000256" key="2">
    <source>
        <dbReference type="SAM" id="MobiDB-lite"/>
    </source>
</evidence>
<dbReference type="GO" id="GO:0004656">
    <property type="term" value="F:procollagen-proline 4-dioxygenase activity"/>
    <property type="evidence" value="ECO:0007669"/>
    <property type="project" value="InterPro"/>
</dbReference>
<dbReference type="Gene3D" id="1.25.40.10">
    <property type="entry name" value="Tetratricopeptide repeat domain"/>
    <property type="match status" value="1"/>
</dbReference>
<dbReference type="Pfam" id="PF13181">
    <property type="entry name" value="TPR_8"/>
    <property type="match status" value="1"/>
</dbReference>
<dbReference type="InterPro" id="IPR019734">
    <property type="entry name" value="TPR_rpt"/>
</dbReference>